<dbReference type="KEGG" id="rti:DC20_13965"/>
<sequence length="89" mass="9723">MDSPKHIVAIASRYGVVMQHTFKDLYSAVLFLKKGAREGKHLPLGAFDPSNGIIYTLSDCDTSSSMKVLSKSLEGFLNLGIDAKSIEVY</sequence>
<evidence type="ECO:0000313" key="2">
    <source>
        <dbReference type="Proteomes" id="UP000061382"/>
    </source>
</evidence>
<dbReference type="EMBL" id="CP012643">
    <property type="protein sequence ID" value="ALI99873.1"/>
    <property type="molecule type" value="Genomic_DNA"/>
</dbReference>
<dbReference type="Proteomes" id="UP000061382">
    <property type="component" value="Chromosome"/>
</dbReference>
<dbReference type="OrthoDB" id="9875506at2"/>
<evidence type="ECO:0000313" key="1">
    <source>
        <dbReference type="EMBL" id="ALI99873.1"/>
    </source>
</evidence>
<dbReference type="AlphaFoldDB" id="A0A0P0C4S9"/>
<gene>
    <name evidence="1" type="ORF">DC20_13965</name>
</gene>
<keyword evidence="2" id="KW-1185">Reference proteome</keyword>
<name>A0A0P0C4S9_9BACT</name>
<organism evidence="1 2">
    <name type="scientific">Rufibacter tibetensis</name>
    <dbReference type="NCBI Taxonomy" id="512763"/>
    <lineage>
        <taxon>Bacteria</taxon>
        <taxon>Pseudomonadati</taxon>
        <taxon>Bacteroidota</taxon>
        <taxon>Cytophagia</taxon>
        <taxon>Cytophagales</taxon>
        <taxon>Hymenobacteraceae</taxon>
        <taxon>Rufibacter</taxon>
    </lineage>
</organism>
<proteinExistence type="predicted"/>
<dbReference type="RefSeq" id="WP_062544398.1">
    <property type="nucleotide sequence ID" value="NZ_CP012643.1"/>
</dbReference>
<dbReference type="PATRIC" id="fig|512763.3.peg.3065"/>
<protein>
    <submittedName>
        <fullName evidence="1">Uncharacterized protein</fullName>
    </submittedName>
</protein>
<accession>A0A0P0C4S9</accession>
<reference evidence="1 2" key="1">
    <citation type="submission" date="2015-08" db="EMBL/GenBank/DDBJ databases">
        <title>Complete genome sequence of Rufibacter tibetensis strain 1351t, a radiation-resistant bacterium from tibet plateau.</title>
        <authorList>
            <person name="Dai J."/>
        </authorList>
    </citation>
    <scope>NUCLEOTIDE SEQUENCE [LARGE SCALE GENOMIC DNA]</scope>
    <source>
        <strain evidence="1 2">1351</strain>
    </source>
</reference>